<keyword evidence="6 8" id="KW-0067">ATP-binding</keyword>
<accession>A0A378NVX6</accession>
<dbReference type="FunFam" id="3.40.50.300:FF:000991">
    <property type="entry name" value="Dephospho-CoA kinase"/>
    <property type="match status" value="1"/>
</dbReference>
<evidence type="ECO:0000313" key="10">
    <source>
        <dbReference type="EMBL" id="STY71809.1"/>
    </source>
</evidence>
<dbReference type="InterPro" id="IPR001977">
    <property type="entry name" value="Depp_CoAkinase"/>
</dbReference>
<keyword evidence="3 8" id="KW-0808">Transferase</keyword>
<dbReference type="PANTHER" id="PTHR10695:SF46">
    <property type="entry name" value="BIFUNCTIONAL COENZYME A SYNTHASE-RELATED"/>
    <property type="match status" value="1"/>
</dbReference>
<evidence type="ECO:0000256" key="9">
    <source>
        <dbReference type="NCBIfam" id="TIGR00152"/>
    </source>
</evidence>
<comment type="function">
    <text evidence="8">Catalyzes the phosphorylation of the 3'-hydroxyl group of dephosphocoenzyme A to form coenzyme A.</text>
</comment>
<evidence type="ECO:0000256" key="4">
    <source>
        <dbReference type="ARBA" id="ARBA00022741"/>
    </source>
</evidence>
<evidence type="ECO:0000256" key="1">
    <source>
        <dbReference type="ARBA" id="ARBA00009018"/>
    </source>
</evidence>
<dbReference type="PROSITE" id="PS51219">
    <property type="entry name" value="DPCK"/>
    <property type="match status" value="1"/>
</dbReference>
<reference evidence="10 11" key="1">
    <citation type="submission" date="2018-06" db="EMBL/GenBank/DDBJ databases">
        <authorList>
            <consortium name="Pathogen Informatics"/>
            <person name="Doyle S."/>
        </authorList>
    </citation>
    <scope>NUCLEOTIDE SEQUENCE [LARGE SCALE GENOMIC DNA]</scope>
    <source>
        <strain evidence="10 11">NCTC10571</strain>
    </source>
</reference>
<dbReference type="HAMAP" id="MF_00376">
    <property type="entry name" value="Dephospho_CoA_kinase"/>
    <property type="match status" value="1"/>
</dbReference>
<dbReference type="GO" id="GO:0005524">
    <property type="term" value="F:ATP binding"/>
    <property type="evidence" value="ECO:0007669"/>
    <property type="project" value="UniProtKB-UniRule"/>
</dbReference>
<comment type="subcellular location">
    <subcellularLocation>
        <location evidence="8">Cytoplasm</location>
    </subcellularLocation>
</comment>
<dbReference type="EMBL" id="UGPP01000001">
    <property type="protein sequence ID" value="STY71809.1"/>
    <property type="molecule type" value="Genomic_DNA"/>
</dbReference>
<keyword evidence="7 8" id="KW-0173">Coenzyme A biosynthesis</keyword>
<comment type="pathway">
    <text evidence="8">Cofactor biosynthesis; coenzyme A biosynthesis; CoA from (R)-pantothenate: step 5/5.</text>
</comment>
<dbReference type="GO" id="GO:0004140">
    <property type="term" value="F:dephospho-CoA kinase activity"/>
    <property type="evidence" value="ECO:0007669"/>
    <property type="project" value="UniProtKB-UniRule"/>
</dbReference>
<dbReference type="Proteomes" id="UP000255234">
    <property type="component" value="Unassembled WGS sequence"/>
</dbReference>
<keyword evidence="2 8" id="KW-0963">Cytoplasm</keyword>
<evidence type="ECO:0000256" key="8">
    <source>
        <dbReference type="HAMAP-Rule" id="MF_00376"/>
    </source>
</evidence>
<dbReference type="STRING" id="1122216.GCA_000423385_01725"/>
<comment type="similarity">
    <text evidence="1 8">Belongs to the CoaE family.</text>
</comment>
<dbReference type="NCBIfam" id="TIGR00152">
    <property type="entry name" value="dephospho-CoA kinase"/>
    <property type="match status" value="1"/>
</dbReference>
<dbReference type="CDD" id="cd02022">
    <property type="entry name" value="DPCK"/>
    <property type="match status" value="1"/>
</dbReference>
<gene>
    <name evidence="8 10" type="primary">coaE</name>
    <name evidence="10" type="ORF">NCTC10571_01982</name>
</gene>
<sequence length="197" mass="22478">MKIIGLTGGIACGKSTVSAYLKQKGAFIIDGDAIARQLSEPKKSIWQAYVNHFGDKVLNADNTLNRRLIGQIVFTDEKEKTWMNTTMHPLIRDEIVKQIDECRQNGIEVVILDIPLLYEANWDKFADEVWVVKISRQLQIERIQNRDGLTKEEAISRIDAQMSLEEKAKRADVVIDSSNAPEVTLQLVEKIWNERLL</sequence>
<keyword evidence="5 8" id="KW-0418">Kinase</keyword>
<dbReference type="GO" id="GO:0015937">
    <property type="term" value="P:coenzyme A biosynthetic process"/>
    <property type="evidence" value="ECO:0007669"/>
    <property type="project" value="UniProtKB-UniRule"/>
</dbReference>
<feature type="binding site" evidence="8">
    <location>
        <begin position="11"/>
        <end position="16"/>
    </location>
    <ligand>
        <name>ATP</name>
        <dbReference type="ChEBI" id="CHEBI:30616"/>
    </ligand>
</feature>
<evidence type="ECO:0000256" key="6">
    <source>
        <dbReference type="ARBA" id="ARBA00022840"/>
    </source>
</evidence>
<dbReference type="EC" id="2.7.1.24" evidence="8 9"/>
<dbReference type="UniPathway" id="UPA00241">
    <property type="reaction ID" value="UER00356"/>
</dbReference>
<proteinExistence type="inferred from homology"/>
<evidence type="ECO:0000256" key="5">
    <source>
        <dbReference type="ARBA" id="ARBA00022777"/>
    </source>
</evidence>
<evidence type="ECO:0000313" key="11">
    <source>
        <dbReference type="Proteomes" id="UP000255234"/>
    </source>
</evidence>
<dbReference type="SUPFAM" id="SSF52540">
    <property type="entry name" value="P-loop containing nucleoside triphosphate hydrolases"/>
    <property type="match status" value="1"/>
</dbReference>
<organism evidence="10 11">
    <name type="scientific">Megamonas hypermegale</name>
    <dbReference type="NCBI Taxonomy" id="158847"/>
    <lineage>
        <taxon>Bacteria</taxon>
        <taxon>Bacillati</taxon>
        <taxon>Bacillota</taxon>
        <taxon>Negativicutes</taxon>
        <taxon>Selenomonadales</taxon>
        <taxon>Selenomonadaceae</taxon>
        <taxon>Megamonas</taxon>
    </lineage>
</organism>
<dbReference type="PANTHER" id="PTHR10695">
    <property type="entry name" value="DEPHOSPHO-COA KINASE-RELATED"/>
    <property type="match status" value="1"/>
</dbReference>
<dbReference type="InterPro" id="IPR027417">
    <property type="entry name" value="P-loop_NTPase"/>
</dbReference>
<evidence type="ECO:0000256" key="3">
    <source>
        <dbReference type="ARBA" id="ARBA00022679"/>
    </source>
</evidence>
<keyword evidence="4 8" id="KW-0547">Nucleotide-binding</keyword>
<comment type="catalytic activity">
    <reaction evidence="8">
        <text>3'-dephospho-CoA + ATP = ADP + CoA + H(+)</text>
        <dbReference type="Rhea" id="RHEA:18245"/>
        <dbReference type="ChEBI" id="CHEBI:15378"/>
        <dbReference type="ChEBI" id="CHEBI:30616"/>
        <dbReference type="ChEBI" id="CHEBI:57287"/>
        <dbReference type="ChEBI" id="CHEBI:57328"/>
        <dbReference type="ChEBI" id="CHEBI:456216"/>
        <dbReference type="EC" id="2.7.1.24"/>
    </reaction>
</comment>
<evidence type="ECO:0000256" key="2">
    <source>
        <dbReference type="ARBA" id="ARBA00022490"/>
    </source>
</evidence>
<dbReference type="Pfam" id="PF01121">
    <property type="entry name" value="CoaE"/>
    <property type="match status" value="1"/>
</dbReference>
<evidence type="ECO:0000256" key="7">
    <source>
        <dbReference type="ARBA" id="ARBA00022993"/>
    </source>
</evidence>
<dbReference type="Gene3D" id="3.40.50.300">
    <property type="entry name" value="P-loop containing nucleotide triphosphate hydrolases"/>
    <property type="match status" value="1"/>
</dbReference>
<protein>
    <recommendedName>
        <fullName evidence="8 9">Dephospho-CoA kinase</fullName>
        <ecNumber evidence="8 9">2.7.1.24</ecNumber>
    </recommendedName>
    <alternativeName>
        <fullName evidence="8">Dephosphocoenzyme A kinase</fullName>
    </alternativeName>
</protein>
<dbReference type="GO" id="GO:0005737">
    <property type="term" value="C:cytoplasm"/>
    <property type="evidence" value="ECO:0007669"/>
    <property type="project" value="UniProtKB-SubCell"/>
</dbReference>
<dbReference type="AlphaFoldDB" id="A0A378NVX6"/>
<name>A0A378NVX6_9FIRM</name>
<dbReference type="RefSeq" id="WP_075554722.1">
    <property type="nucleotide sequence ID" value="NZ_UGPP01000001.1"/>
</dbReference>